<evidence type="ECO:0000313" key="1">
    <source>
        <dbReference type="EMBL" id="PWK40812.1"/>
    </source>
</evidence>
<protein>
    <submittedName>
        <fullName evidence="1">Uncharacterized protein</fullName>
    </submittedName>
</protein>
<organism evidence="1 2">
    <name type="scientific">Actinoplanes xinjiangensis</name>
    <dbReference type="NCBI Taxonomy" id="512350"/>
    <lineage>
        <taxon>Bacteria</taxon>
        <taxon>Bacillati</taxon>
        <taxon>Actinomycetota</taxon>
        <taxon>Actinomycetes</taxon>
        <taxon>Micromonosporales</taxon>
        <taxon>Micromonosporaceae</taxon>
        <taxon>Actinoplanes</taxon>
    </lineage>
</organism>
<dbReference type="AlphaFoldDB" id="A0A316F6I0"/>
<dbReference type="Proteomes" id="UP000245697">
    <property type="component" value="Unassembled WGS sequence"/>
</dbReference>
<comment type="caution">
    <text evidence="1">The sequence shown here is derived from an EMBL/GenBank/DDBJ whole genome shotgun (WGS) entry which is preliminary data.</text>
</comment>
<dbReference type="EMBL" id="QGGR01000018">
    <property type="protein sequence ID" value="PWK40812.1"/>
    <property type="molecule type" value="Genomic_DNA"/>
</dbReference>
<keyword evidence="2" id="KW-1185">Reference proteome</keyword>
<sequence>MLPGRFQPRRYVIGHSELEIRGPAGSGRVTSLRFFGVLGVKLKSEYDSLTVAEADQSLRSEVLSFAGVAGRSWARKVRVFVLSEESFVACLSLVVRELVDADAPEGKLIYKS</sequence>
<reference evidence="1 2" key="1">
    <citation type="submission" date="2018-05" db="EMBL/GenBank/DDBJ databases">
        <title>Genomic Encyclopedia of Archaeal and Bacterial Type Strains, Phase II (KMG-II): from individual species to whole genera.</title>
        <authorList>
            <person name="Goeker M."/>
        </authorList>
    </citation>
    <scope>NUCLEOTIDE SEQUENCE [LARGE SCALE GENOMIC DNA]</scope>
    <source>
        <strain evidence="1 2">DSM 45184</strain>
    </source>
</reference>
<proteinExistence type="predicted"/>
<gene>
    <name evidence="1" type="ORF">BC793_11841</name>
</gene>
<name>A0A316F6I0_9ACTN</name>
<accession>A0A316F6I0</accession>
<evidence type="ECO:0000313" key="2">
    <source>
        <dbReference type="Proteomes" id="UP000245697"/>
    </source>
</evidence>